<sequence>MVASQYMSVVEIGSRAYGILYKWLLYGPLRVPSRGGGLVGLPISMCFEVVLLRRLEWAFEHARVVFEHAHVVWLRMSVLLPELTKRLKGLDFLHANGVTHKDLRSENSLMTSGGTCKLVDFGLSGFYS</sequence>
<gene>
    <name evidence="2" type="ORF">U0070_012304</name>
</gene>
<dbReference type="Proteomes" id="UP001488838">
    <property type="component" value="Unassembled WGS sequence"/>
</dbReference>
<dbReference type="PROSITE" id="PS50011">
    <property type="entry name" value="PROTEIN_KINASE_DOM"/>
    <property type="match status" value="1"/>
</dbReference>
<evidence type="ECO:0000313" key="3">
    <source>
        <dbReference type="Proteomes" id="UP001488838"/>
    </source>
</evidence>
<dbReference type="AlphaFoldDB" id="A0AAW0HJA7"/>
<organism evidence="2 3">
    <name type="scientific">Myodes glareolus</name>
    <name type="common">Bank vole</name>
    <name type="synonym">Clethrionomys glareolus</name>
    <dbReference type="NCBI Taxonomy" id="447135"/>
    <lineage>
        <taxon>Eukaryota</taxon>
        <taxon>Metazoa</taxon>
        <taxon>Chordata</taxon>
        <taxon>Craniata</taxon>
        <taxon>Vertebrata</taxon>
        <taxon>Euteleostomi</taxon>
        <taxon>Mammalia</taxon>
        <taxon>Eutheria</taxon>
        <taxon>Euarchontoglires</taxon>
        <taxon>Glires</taxon>
        <taxon>Rodentia</taxon>
        <taxon>Myomorpha</taxon>
        <taxon>Muroidea</taxon>
        <taxon>Cricetidae</taxon>
        <taxon>Arvicolinae</taxon>
        <taxon>Myodes</taxon>
    </lineage>
</organism>
<proteinExistence type="predicted"/>
<dbReference type="InterPro" id="IPR000719">
    <property type="entry name" value="Prot_kinase_dom"/>
</dbReference>
<protein>
    <recommendedName>
        <fullName evidence="1">Protein kinase domain-containing protein</fullName>
    </recommendedName>
</protein>
<dbReference type="GO" id="GO:0005524">
    <property type="term" value="F:ATP binding"/>
    <property type="evidence" value="ECO:0007669"/>
    <property type="project" value="InterPro"/>
</dbReference>
<dbReference type="Gene3D" id="1.10.510.10">
    <property type="entry name" value="Transferase(Phosphotransferase) domain 1"/>
    <property type="match status" value="1"/>
</dbReference>
<reference evidence="2 3" key="1">
    <citation type="journal article" date="2023" name="bioRxiv">
        <title>Conserved and derived expression patterns and positive selection on dental genes reveal complex evolutionary context of ever-growing rodent molars.</title>
        <authorList>
            <person name="Calamari Z.T."/>
            <person name="Song A."/>
            <person name="Cohen E."/>
            <person name="Akter M."/>
            <person name="Roy R.D."/>
            <person name="Hallikas O."/>
            <person name="Christensen M.M."/>
            <person name="Li P."/>
            <person name="Marangoni P."/>
            <person name="Jernvall J."/>
            <person name="Klein O.D."/>
        </authorList>
    </citation>
    <scope>NUCLEOTIDE SEQUENCE [LARGE SCALE GENOMIC DNA]</scope>
    <source>
        <strain evidence="2">V071</strain>
    </source>
</reference>
<accession>A0AAW0HJA7</accession>
<keyword evidence="3" id="KW-1185">Reference proteome</keyword>
<dbReference type="Pfam" id="PF00069">
    <property type="entry name" value="Pkinase"/>
    <property type="match status" value="1"/>
</dbReference>
<feature type="domain" description="Protein kinase" evidence="1">
    <location>
        <begin position="1"/>
        <end position="128"/>
    </location>
</feature>
<dbReference type="SUPFAM" id="SSF56112">
    <property type="entry name" value="Protein kinase-like (PK-like)"/>
    <property type="match status" value="1"/>
</dbReference>
<evidence type="ECO:0000313" key="2">
    <source>
        <dbReference type="EMBL" id="KAK7801620.1"/>
    </source>
</evidence>
<dbReference type="GO" id="GO:0004672">
    <property type="term" value="F:protein kinase activity"/>
    <property type="evidence" value="ECO:0007669"/>
    <property type="project" value="InterPro"/>
</dbReference>
<name>A0AAW0HJA7_MYOGA</name>
<dbReference type="EMBL" id="JBBHLL010000495">
    <property type="protein sequence ID" value="KAK7801620.1"/>
    <property type="molecule type" value="Genomic_DNA"/>
</dbReference>
<dbReference type="InterPro" id="IPR011009">
    <property type="entry name" value="Kinase-like_dom_sf"/>
</dbReference>
<evidence type="ECO:0000259" key="1">
    <source>
        <dbReference type="PROSITE" id="PS50011"/>
    </source>
</evidence>
<comment type="caution">
    <text evidence="2">The sequence shown here is derived from an EMBL/GenBank/DDBJ whole genome shotgun (WGS) entry which is preliminary data.</text>
</comment>